<evidence type="ECO:0000256" key="1">
    <source>
        <dbReference type="ARBA" id="ARBA00022614"/>
    </source>
</evidence>
<reference evidence="6 7" key="1">
    <citation type="journal article" date="2024" name="bioRxiv">
        <title>A reference genome for Trichogramma kaykai: A tiny desert-dwelling parasitoid wasp with competing sex-ratio distorters.</title>
        <authorList>
            <person name="Culotta J."/>
            <person name="Lindsey A.R."/>
        </authorList>
    </citation>
    <scope>NUCLEOTIDE SEQUENCE [LARGE SCALE GENOMIC DNA]</scope>
    <source>
        <strain evidence="6 7">KSX58</strain>
    </source>
</reference>
<dbReference type="EMBL" id="JBJJXI010000080">
    <property type="protein sequence ID" value="KAL3395548.1"/>
    <property type="molecule type" value="Genomic_DNA"/>
</dbReference>
<comment type="caution">
    <text evidence="6">The sequence shown here is derived from an EMBL/GenBank/DDBJ whole genome shotgun (WGS) entry which is preliminary data.</text>
</comment>
<evidence type="ECO:0000256" key="4">
    <source>
        <dbReference type="SAM" id="Phobius"/>
    </source>
</evidence>
<keyword evidence="1" id="KW-0433">Leucine-rich repeat</keyword>
<proteinExistence type="predicted"/>
<protein>
    <recommendedName>
        <fullName evidence="8">LRRCT domain-containing protein</fullName>
    </recommendedName>
</protein>
<dbReference type="InterPro" id="IPR001611">
    <property type="entry name" value="Leu-rich_rpt"/>
</dbReference>
<dbReference type="Proteomes" id="UP001627154">
    <property type="component" value="Unassembled WGS sequence"/>
</dbReference>
<evidence type="ECO:0008006" key="8">
    <source>
        <dbReference type="Google" id="ProtNLM"/>
    </source>
</evidence>
<keyword evidence="5" id="KW-0732">Signal</keyword>
<name>A0ABD2WRF3_9HYME</name>
<keyword evidence="2" id="KW-0677">Repeat</keyword>
<keyword evidence="7" id="KW-1185">Reference proteome</keyword>
<dbReference type="PROSITE" id="PS51450">
    <property type="entry name" value="LRR"/>
    <property type="match status" value="1"/>
</dbReference>
<keyword evidence="4" id="KW-0812">Transmembrane</keyword>
<evidence type="ECO:0000256" key="3">
    <source>
        <dbReference type="SAM" id="MobiDB-lite"/>
    </source>
</evidence>
<feature type="compositionally biased region" description="Polar residues" evidence="3">
    <location>
        <begin position="342"/>
        <end position="355"/>
    </location>
</feature>
<accession>A0ABD2WRF3</accession>
<dbReference type="SUPFAM" id="SSF52058">
    <property type="entry name" value="L domain-like"/>
    <property type="match status" value="1"/>
</dbReference>
<sequence>MNLPRMGLAMLLVLLGLSYSSVHSAAVVGSGSMILMEPELPIKKCRYSRPYNRLQAACKDLKLNEIPQNLQSSIEILNVGENRIRELNNDTLARYTSLRYLYLADNFVQQVADQAFAPTYYLEALDLSKNGLLELPRSLFQLPFLRNLYLNDNQLTDATFNVTGVRSALSWLFLSGNKLTRLPRLHPLPTLATLNVSHNFISRVTVDEIAPMCSLTSLVLTGNPLKFDENTCDCYVFKKWILQMTNIKVEFKVDDGSGRMRDDFQCPKSQEERCQNVQFAERWLEKHEECESRKRERMDMQKARATWIWIGSFVGIFMACIAVALCCMHKRQRGKRQRLKEQQLNNPANSANTETLLKEEKQQHEDKLNHDLP</sequence>
<keyword evidence="4" id="KW-0472">Membrane</keyword>
<keyword evidence="4" id="KW-1133">Transmembrane helix</keyword>
<dbReference type="Pfam" id="PF13855">
    <property type="entry name" value="LRR_8"/>
    <property type="match status" value="1"/>
</dbReference>
<feature type="chain" id="PRO_5044893975" description="LRRCT domain-containing protein" evidence="5">
    <location>
        <begin position="25"/>
        <end position="373"/>
    </location>
</feature>
<evidence type="ECO:0000256" key="2">
    <source>
        <dbReference type="ARBA" id="ARBA00022737"/>
    </source>
</evidence>
<feature type="transmembrane region" description="Helical" evidence="4">
    <location>
        <begin position="307"/>
        <end position="328"/>
    </location>
</feature>
<organism evidence="6 7">
    <name type="scientific">Trichogramma kaykai</name>
    <dbReference type="NCBI Taxonomy" id="54128"/>
    <lineage>
        <taxon>Eukaryota</taxon>
        <taxon>Metazoa</taxon>
        <taxon>Ecdysozoa</taxon>
        <taxon>Arthropoda</taxon>
        <taxon>Hexapoda</taxon>
        <taxon>Insecta</taxon>
        <taxon>Pterygota</taxon>
        <taxon>Neoptera</taxon>
        <taxon>Endopterygota</taxon>
        <taxon>Hymenoptera</taxon>
        <taxon>Apocrita</taxon>
        <taxon>Proctotrupomorpha</taxon>
        <taxon>Chalcidoidea</taxon>
        <taxon>Trichogrammatidae</taxon>
        <taxon>Trichogramma</taxon>
    </lineage>
</organism>
<dbReference type="InterPro" id="IPR050333">
    <property type="entry name" value="SLRP"/>
</dbReference>
<dbReference type="AlphaFoldDB" id="A0ABD2WRF3"/>
<gene>
    <name evidence="6" type="ORF">TKK_010373</name>
</gene>
<evidence type="ECO:0000313" key="6">
    <source>
        <dbReference type="EMBL" id="KAL3395548.1"/>
    </source>
</evidence>
<evidence type="ECO:0000313" key="7">
    <source>
        <dbReference type="Proteomes" id="UP001627154"/>
    </source>
</evidence>
<evidence type="ECO:0000256" key="5">
    <source>
        <dbReference type="SAM" id="SignalP"/>
    </source>
</evidence>
<dbReference type="InterPro" id="IPR032675">
    <property type="entry name" value="LRR_dom_sf"/>
</dbReference>
<dbReference type="PANTHER" id="PTHR45712">
    <property type="entry name" value="AGAP008170-PA"/>
    <property type="match status" value="1"/>
</dbReference>
<feature type="compositionally biased region" description="Basic and acidic residues" evidence="3">
    <location>
        <begin position="356"/>
        <end position="373"/>
    </location>
</feature>
<feature type="signal peptide" evidence="5">
    <location>
        <begin position="1"/>
        <end position="24"/>
    </location>
</feature>
<dbReference type="PANTHER" id="PTHR45712:SF22">
    <property type="entry name" value="INSULIN-LIKE GROWTH FACTOR-BINDING PROTEIN COMPLEX ACID LABILE SUBUNIT"/>
    <property type="match status" value="1"/>
</dbReference>
<feature type="region of interest" description="Disordered" evidence="3">
    <location>
        <begin position="337"/>
        <end position="373"/>
    </location>
</feature>
<dbReference type="Gene3D" id="3.80.10.10">
    <property type="entry name" value="Ribonuclease Inhibitor"/>
    <property type="match status" value="1"/>
</dbReference>